<keyword evidence="2" id="KW-1185">Reference proteome</keyword>
<organism evidence="1 2">
    <name type="scientific">Corynebacterium yudongzhengii</name>
    <dbReference type="NCBI Taxonomy" id="2080740"/>
    <lineage>
        <taxon>Bacteria</taxon>
        <taxon>Bacillati</taxon>
        <taxon>Actinomycetota</taxon>
        <taxon>Actinomycetes</taxon>
        <taxon>Mycobacteriales</taxon>
        <taxon>Corynebacteriaceae</taxon>
        <taxon>Corynebacterium</taxon>
    </lineage>
</organism>
<gene>
    <name evidence="1" type="ORF">DF222_10140</name>
</gene>
<name>A0A2U1T4N0_9CORY</name>
<dbReference type="Proteomes" id="UP000244989">
    <property type="component" value="Unassembled WGS sequence"/>
</dbReference>
<dbReference type="RefSeq" id="WP_108432487.1">
    <property type="nucleotide sequence ID" value="NZ_CP026947.1"/>
</dbReference>
<dbReference type="AlphaFoldDB" id="A0A2U1T4N0"/>
<accession>A0A2U1T4N0</accession>
<evidence type="ECO:0000313" key="2">
    <source>
        <dbReference type="Proteomes" id="UP000244989"/>
    </source>
</evidence>
<dbReference type="EMBL" id="QEEZ01000024">
    <property type="protein sequence ID" value="PWC00925.1"/>
    <property type="molecule type" value="Genomic_DNA"/>
</dbReference>
<protein>
    <recommendedName>
        <fullName evidence="3">GNAT family N-acetyltransferase</fullName>
    </recommendedName>
</protein>
<comment type="caution">
    <text evidence="1">The sequence shown here is derived from an EMBL/GenBank/DDBJ whole genome shotgun (WGS) entry which is preliminary data.</text>
</comment>
<dbReference type="OrthoDB" id="5242876at2"/>
<dbReference type="KEGG" id="cyz:C3B44_11535"/>
<evidence type="ECO:0008006" key="3">
    <source>
        <dbReference type="Google" id="ProtNLM"/>
    </source>
</evidence>
<proteinExistence type="predicted"/>
<sequence>MQQRLFPLGTQNLDQLQVDAAESVFWEMEPSIRERLDRTSSRFEKEAWLIARLTDYGRCGFLVRFPAGQRASIIYCAPADAPGTQVVPTAPVSLDAQLISSLFIDEALTGGGIESILLDAAVMDLSQREYPAVEAFGLRSDVEPAEASEAVLDIVARRREIGLIDAHQLEGAGFQVVRDHPVLPRMRLELPPITPVLTAQGRETRLREAEVLVQA</sequence>
<evidence type="ECO:0000313" key="1">
    <source>
        <dbReference type="EMBL" id="PWC00925.1"/>
    </source>
</evidence>
<reference evidence="2" key="1">
    <citation type="submission" date="2018-04" db="EMBL/GenBank/DDBJ databases">
        <authorList>
            <person name="Liu S."/>
            <person name="Wang Z."/>
            <person name="Li J."/>
        </authorList>
    </citation>
    <scope>NUCLEOTIDE SEQUENCE [LARGE SCALE GENOMIC DNA]</scope>
    <source>
        <strain evidence="2">2189</strain>
    </source>
</reference>